<comment type="similarity">
    <text evidence="1">Belongs to the synembryn family.</text>
</comment>
<evidence type="ECO:0008006" key="7">
    <source>
        <dbReference type="Google" id="ProtNLM"/>
    </source>
</evidence>
<protein>
    <recommendedName>
        <fullName evidence="7">Guanine nucleotide exchange factor synembryn</fullName>
    </recommendedName>
</protein>
<reference evidence="5" key="1">
    <citation type="submission" date="2022-10" db="EMBL/GenBank/DDBJ databases">
        <title>Culturing micro-colonial fungi from biological soil crusts in the Mojave desert and describing Neophaeococcomyces mojavensis, and introducing the new genera and species Taxawa tesnikishii.</title>
        <authorList>
            <person name="Kurbessoian T."/>
            <person name="Stajich J.E."/>
        </authorList>
    </citation>
    <scope>NUCLEOTIDE SEQUENCE</scope>
    <source>
        <strain evidence="5">TK_1</strain>
    </source>
</reference>
<evidence type="ECO:0000313" key="5">
    <source>
        <dbReference type="EMBL" id="KAJ9667277.1"/>
    </source>
</evidence>
<dbReference type="InterPro" id="IPR019318">
    <property type="entry name" value="Gua_nucleotide_exch_fac_Ric8"/>
</dbReference>
<dbReference type="EMBL" id="JAPDRL010000013">
    <property type="protein sequence ID" value="KAJ9667277.1"/>
    <property type="molecule type" value="Genomic_DNA"/>
</dbReference>
<name>A0ABQ9NY23_9PEZI</name>
<keyword evidence="3" id="KW-0143">Chaperone</keyword>
<evidence type="ECO:0000313" key="6">
    <source>
        <dbReference type="Proteomes" id="UP001172684"/>
    </source>
</evidence>
<organism evidence="5 6">
    <name type="scientific">Coniosporium apollinis</name>
    <dbReference type="NCBI Taxonomy" id="61459"/>
    <lineage>
        <taxon>Eukaryota</taxon>
        <taxon>Fungi</taxon>
        <taxon>Dikarya</taxon>
        <taxon>Ascomycota</taxon>
        <taxon>Pezizomycotina</taxon>
        <taxon>Dothideomycetes</taxon>
        <taxon>Dothideomycetes incertae sedis</taxon>
        <taxon>Coniosporium</taxon>
    </lineage>
</organism>
<evidence type="ECO:0000256" key="4">
    <source>
        <dbReference type="SAM" id="MobiDB-lite"/>
    </source>
</evidence>
<feature type="region of interest" description="Disordered" evidence="4">
    <location>
        <begin position="351"/>
        <end position="380"/>
    </location>
</feature>
<dbReference type="PANTHER" id="PTHR12425:SF5">
    <property type="entry name" value="SYNEMBRYN"/>
    <property type="match status" value="1"/>
</dbReference>
<keyword evidence="6" id="KW-1185">Reference proteome</keyword>
<dbReference type="Proteomes" id="UP001172684">
    <property type="component" value="Unassembled WGS sequence"/>
</dbReference>
<gene>
    <name evidence="5" type="ORF">H2201_002478</name>
</gene>
<feature type="compositionally biased region" description="Basic and acidic residues" evidence="4">
    <location>
        <begin position="266"/>
        <end position="276"/>
    </location>
</feature>
<dbReference type="PANTHER" id="PTHR12425">
    <property type="entry name" value="SYNEMBRYN"/>
    <property type="match status" value="1"/>
</dbReference>
<evidence type="ECO:0000256" key="2">
    <source>
        <dbReference type="ARBA" id="ARBA00022658"/>
    </source>
</evidence>
<sequence>MSGIKSLSSVSSMSGQTKLEEVTSLMESLRVDAKENNLQPAQRSAKLEQLKIHGRDPKNADPIFTKETDNRDDEFLVSRILFLLTYETNINFENLVDQHQLADSINENIARHAKRFPKRPQSASQPAPMDDMALSETLKLMFNITHFYPDLAGFFSPSLPFLLKILCQSEIPRPPLQPPINYLINALLNLDLDGTKSQIFSTNPLFPETDPICNAEHIINVLDKAIVQYPQSELDQVITPILTLIRRIYEIAPEGVQRGMQQRLLPTDDERDKPLGKSDTLSSRLLNLSTSAPTPALRGNISSMLFELSGKDAATFVKNVGYGFAAGFLMSNNITVAENAVEAGARSGSADVPINPITGQRLDAEEPDTGPPMTEEEKEREAERLFVLFERLKKTGVIDVKNPVEQARDEGRFEELED</sequence>
<feature type="region of interest" description="Disordered" evidence="4">
    <location>
        <begin position="260"/>
        <end position="282"/>
    </location>
</feature>
<evidence type="ECO:0000256" key="1">
    <source>
        <dbReference type="ARBA" id="ARBA00009049"/>
    </source>
</evidence>
<accession>A0ABQ9NY23</accession>
<comment type="caution">
    <text evidence="5">The sequence shown here is derived from an EMBL/GenBank/DDBJ whole genome shotgun (WGS) entry which is preliminary data.</text>
</comment>
<evidence type="ECO:0000256" key="3">
    <source>
        <dbReference type="ARBA" id="ARBA00023186"/>
    </source>
</evidence>
<dbReference type="Pfam" id="PF10165">
    <property type="entry name" value="Ric8"/>
    <property type="match status" value="1"/>
</dbReference>
<proteinExistence type="inferred from homology"/>
<keyword evidence="2" id="KW-0344">Guanine-nucleotide releasing factor</keyword>